<comment type="caution">
    <text evidence="1">The sequence shown here is derived from an EMBL/GenBank/DDBJ whole genome shotgun (WGS) entry which is preliminary data.</text>
</comment>
<dbReference type="AlphaFoldDB" id="A0A833H125"/>
<evidence type="ECO:0000313" key="1">
    <source>
        <dbReference type="EMBL" id="KAB2932026.1"/>
    </source>
</evidence>
<dbReference type="Proteomes" id="UP000460298">
    <property type="component" value="Unassembled WGS sequence"/>
</dbReference>
<organism evidence="1 2">
    <name type="scientific">Leptonema illini</name>
    <dbReference type="NCBI Taxonomy" id="183"/>
    <lineage>
        <taxon>Bacteria</taxon>
        <taxon>Pseudomonadati</taxon>
        <taxon>Spirochaetota</taxon>
        <taxon>Spirochaetia</taxon>
        <taxon>Leptospirales</taxon>
        <taxon>Leptospiraceae</taxon>
        <taxon>Leptonema</taxon>
    </lineage>
</organism>
<name>A0A833H125_9LEPT</name>
<protein>
    <submittedName>
        <fullName evidence="1">Uncharacterized protein</fullName>
    </submittedName>
</protein>
<accession>A0A833H125</accession>
<proteinExistence type="predicted"/>
<reference evidence="1 2" key="1">
    <citation type="submission" date="2019-10" db="EMBL/GenBank/DDBJ databases">
        <title>Extracellular Electron Transfer in a Candidatus Methanoperedens spp. Enrichment Culture.</title>
        <authorList>
            <person name="Berger S."/>
            <person name="Rangel Shaw D."/>
            <person name="Berben T."/>
            <person name="In 'T Zandt M."/>
            <person name="Frank J."/>
            <person name="Reimann J."/>
            <person name="Jetten M.S.M."/>
            <person name="Welte C.U."/>
        </authorList>
    </citation>
    <scope>NUCLEOTIDE SEQUENCE [LARGE SCALE GENOMIC DNA]</scope>
    <source>
        <strain evidence="1">SB12</strain>
    </source>
</reference>
<gene>
    <name evidence="1" type="ORF">F9K24_12135</name>
</gene>
<sequence>MKTWIVLFGILTVGTLEAKAWPLFCRSGPGLSVRIHTTTAGVSRLRVYITFPRINTAAGQKFENLQPGQCSWPDRPLRANEATEIQTVIGGEPIYYITPDHRLVPSILGPYCALRDPKGIRFKIFIENKGNNFEVAEPGIQFQPMGAGSEYNEFYSTECKID</sequence>
<dbReference type="EMBL" id="WBUI01000011">
    <property type="protein sequence ID" value="KAB2932026.1"/>
    <property type="molecule type" value="Genomic_DNA"/>
</dbReference>
<evidence type="ECO:0000313" key="2">
    <source>
        <dbReference type="Proteomes" id="UP000460298"/>
    </source>
</evidence>